<dbReference type="InterPro" id="IPR010071">
    <property type="entry name" value="AA_adenyl_dom"/>
</dbReference>
<accession>A0ABN2UWT5</accession>
<dbReference type="Proteomes" id="UP001500751">
    <property type="component" value="Unassembled WGS sequence"/>
</dbReference>
<gene>
    <name evidence="3" type="ORF">GCM10009839_54420</name>
</gene>
<sequence>MTAPGSGPETGSESGPECGAGSGSECGPGSGSEYGPGSGSECGPGAFVGLLALFRRQVERNGLATAVVDERSAVTYQDLDRRSELVARSLAARGLGPGGLVAVRMPNSADLLVALFGVLKSGAGYVPLAADDPEERTAAIVASSKAGLVIADRAGLVQAGAAPETVLLADLEAAGEALVGAVDRPVGPAPDDTAYVIHTSGSTGAPKGVVIDHAALAVYLRVALTEYPALAGRTLVHSSISFDMSVTSLFGPLIAGGTIETGNLMAIAADGVPAHLGKPSFLKVTPSHLPLLEALPEVVSPSEQLVIGGEALYREALNRWWAGHPGVEVINEYGPTEATVGCCIHRVEPAGPGGPDGAVHGPVPIGVPTAGTRLHVLDGEGREVPDGDVGELYIGGAQVARGYLHDAHLSELRFRPDPFGAEGATWYRTGDLVRRDASGILEYLGREDDQVKIDGHRVELGEVEAALLRCAGISQAAVLATAAATGSKRLSAFVRPVPGAELDAAAIRAELEAAVPAFLVPSRITVVGDFVLTANGKVDRAWLAAIEDASGAAGPGDGEADPADLLCRLVAEVTGAHRVGPDDDFLNLGGGSVGAAQLVGLARAAGIGIGIRDVLRHRTVRGMLRHARPASRPVREEVR</sequence>
<dbReference type="Pfam" id="PF13193">
    <property type="entry name" value="AMP-binding_C"/>
    <property type="match status" value="1"/>
</dbReference>
<feature type="compositionally biased region" description="Gly residues" evidence="1">
    <location>
        <begin position="18"/>
        <end position="38"/>
    </location>
</feature>
<dbReference type="RefSeq" id="WP_344668499.1">
    <property type="nucleotide sequence ID" value="NZ_BAAAQN010000036.1"/>
</dbReference>
<evidence type="ECO:0000313" key="4">
    <source>
        <dbReference type="Proteomes" id="UP001500751"/>
    </source>
</evidence>
<dbReference type="Gene3D" id="3.40.50.12780">
    <property type="entry name" value="N-terminal domain of ligase-like"/>
    <property type="match status" value="1"/>
</dbReference>
<dbReference type="InterPro" id="IPR020845">
    <property type="entry name" value="AMP-binding_CS"/>
</dbReference>
<dbReference type="PROSITE" id="PS00455">
    <property type="entry name" value="AMP_BINDING"/>
    <property type="match status" value="1"/>
</dbReference>
<evidence type="ECO:0000313" key="3">
    <source>
        <dbReference type="EMBL" id="GAA2044054.1"/>
    </source>
</evidence>
<organism evidence="3 4">
    <name type="scientific">Catenulispora yoronensis</name>
    <dbReference type="NCBI Taxonomy" id="450799"/>
    <lineage>
        <taxon>Bacteria</taxon>
        <taxon>Bacillati</taxon>
        <taxon>Actinomycetota</taxon>
        <taxon>Actinomycetes</taxon>
        <taxon>Catenulisporales</taxon>
        <taxon>Catenulisporaceae</taxon>
        <taxon>Catenulispora</taxon>
    </lineage>
</organism>
<dbReference type="Pfam" id="PF00501">
    <property type="entry name" value="AMP-binding"/>
    <property type="match status" value="1"/>
</dbReference>
<feature type="compositionally biased region" description="Low complexity" evidence="1">
    <location>
        <begin position="1"/>
        <end position="17"/>
    </location>
</feature>
<dbReference type="PANTHER" id="PTHR45527:SF1">
    <property type="entry name" value="FATTY ACID SYNTHASE"/>
    <property type="match status" value="1"/>
</dbReference>
<protein>
    <recommendedName>
        <fullName evidence="2">Carrier domain-containing protein</fullName>
    </recommendedName>
</protein>
<proteinExistence type="predicted"/>
<evidence type="ECO:0000256" key="1">
    <source>
        <dbReference type="SAM" id="MobiDB-lite"/>
    </source>
</evidence>
<dbReference type="Pfam" id="PF00550">
    <property type="entry name" value="PP-binding"/>
    <property type="match status" value="1"/>
</dbReference>
<dbReference type="EMBL" id="BAAAQN010000036">
    <property type="protein sequence ID" value="GAA2044054.1"/>
    <property type="molecule type" value="Genomic_DNA"/>
</dbReference>
<dbReference type="InterPro" id="IPR045851">
    <property type="entry name" value="AMP-bd_C_sf"/>
</dbReference>
<dbReference type="SUPFAM" id="SSF56801">
    <property type="entry name" value="Acetyl-CoA synthetase-like"/>
    <property type="match status" value="1"/>
</dbReference>
<dbReference type="Gene3D" id="3.30.300.30">
    <property type="match status" value="1"/>
</dbReference>
<dbReference type="CDD" id="cd05930">
    <property type="entry name" value="A_NRPS"/>
    <property type="match status" value="1"/>
</dbReference>
<evidence type="ECO:0000259" key="2">
    <source>
        <dbReference type="PROSITE" id="PS50075"/>
    </source>
</evidence>
<dbReference type="NCBIfam" id="TIGR01733">
    <property type="entry name" value="AA-adenyl-dom"/>
    <property type="match status" value="1"/>
</dbReference>
<dbReference type="PROSITE" id="PS50075">
    <property type="entry name" value="CARRIER"/>
    <property type="match status" value="1"/>
</dbReference>
<dbReference type="InterPro" id="IPR036736">
    <property type="entry name" value="ACP-like_sf"/>
</dbReference>
<comment type="caution">
    <text evidence="3">The sequence shown here is derived from an EMBL/GenBank/DDBJ whole genome shotgun (WGS) entry which is preliminary data.</text>
</comment>
<dbReference type="PANTHER" id="PTHR45527">
    <property type="entry name" value="NONRIBOSOMAL PEPTIDE SYNTHETASE"/>
    <property type="match status" value="1"/>
</dbReference>
<reference evidence="3 4" key="1">
    <citation type="journal article" date="2019" name="Int. J. Syst. Evol. Microbiol.">
        <title>The Global Catalogue of Microorganisms (GCM) 10K type strain sequencing project: providing services to taxonomists for standard genome sequencing and annotation.</title>
        <authorList>
            <consortium name="The Broad Institute Genomics Platform"/>
            <consortium name="The Broad Institute Genome Sequencing Center for Infectious Disease"/>
            <person name="Wu L."/>
            <person name="Ma J."/>
        </authorList>
    </citation>
    <scope>NUCLEOTIDE SEQUENCE [LARGE SCALE GENOMIC DNA]</scope>
    <source>
        <strain evidence="3 4">JCM 16014</strain>
    </source>
</reference>
<feature type="domain" description="Carrier" evidence="2">
    <location>
        <begin position="557"/>
        <end position="631"/>
    </location>
</feature>
<dbReference type="InterPro" id="IPR000873">
    <property type="entry name" value="AMP-dep_synth/lig_dom"/>
</dbReference>
<name>A0ABN2UWT5_9ACTN</name>
<dbReference type="InterPro" id="IPR025110">
    <property type="entry name" value="AMP-bd_C"/>
</dbReference>
<dbReference type="InterPro" id="IPR042099">
    <property type="entry name" value="ANL_N_sf"/>
</dbReference>
<dbReference type="SUPFAM" id="SSF47336">
    <property type="entry name" value="ACP-like"/>
    <property type="match status" value="1"/>
</dbReference>
<feature type="region of interest" description="Disordered" evidence="1">
    <location>
        <begin position="1"/>
        <end position="38"/>
    </location>
</feature>
<keyword evidence="4" id="KW-1185">Reference proteome</keyword>
<dbReference type="Gene3D" id="1.10.1200.10">
    <property type="entry name" value="ACP-like"/>
    <property type="match status" value="1"/>
</dbReference>
<dbReference type="InterPro" id="IPR009081">
    <property type="entry name" value="PP-bd_ACP"/>
</dbReference>